<evidence type="ECO:0000256" key="1">
    <source>
        <dbReference type="SAM" id="Coils"/>
    </source>
</evidence>
<keyword evidence="2" id="KW-1133">Transmembrane helix</keyword>
<name>A0A4Q7LVN9_9BURK</name>
<evidence type="ECO:0000313" key="4">
    <source>
        <dbReference type="Proteomes" id="UP000293433"/>
    </source>
</evidence>
<reference evidence="3 4" key="1">
    <citation type="submission" date="2019-02" db="EMBL/GenBank/DDBJ databases">
        <title>Genomic Encyclopedia of Type Strains, Phase IV (KMG-IV): sequencing the most valuable type-strain genomes for metagenomic binning, comparative biology and taxonomic classification.</title>
        <authorList>
            <person name="Goeker M."/>
        </authorList>
    </citation>
    <scope>NUCLEOTIDE SEQUENCE [LARGE SCALE GENOMIC DNA]</scope>
    <source>
        <strain evidence="3 4">DSM 10617</strain>
    </source>
</reference>
<feature type="transmembrane region" description="Helical" evidence="2">
    <location>
        <begin position="9"/>
        <end position="30"/>
    </location>
</feature>
<gene>
    <name evidence="3" type="ORF">EV685_0695</name>
</gene>
<protein>
    <submittedName>
        <fullName evidence="3">Putative phage abortive infection protein</fullName>
    </submittedName>
</protein>
<keyword evidence="2" id="KW-0472">Membrane</keyword>
<keyword evidence="1" id="KW-0175">Coiled coil</keyword>
<dbReference type="EMBL" id="SGWV01000007">
    <property type="protein sequence ID" value="RZS58402.1"/>
    <property type="molecule type" value="Genomic_DNA"/>
</dbReference>
<dbReference type="Proteomes" id="UP000293433">
    <property type="component" value="Unassembled WGS sequence"/>
</dbReference>
<comment type="caution">
    <text evidence="3">The sequence shown here is derived from an EMBL/GenBank/DDBJ whole genome shotgun (WGS) entry which is preliminary data.</text>
</comment>
<evidence type="ECO:0000256" key="2">
    <source>
        <dbReference type="SAM" id="Phobius"/>
    </source>
</evidence>
<proteinExistence type="predicted"/>
<dbReference type="OrthoDB" id="6422829at2"/>
<feature type="transmembrane region" description="Helical" evidence="2">
    <location>
        <begin position="42"/>
        <end position="63"/>
    </location>
</feature>
<keyword evidence="4" id="KW-1185">Reference proteome</keyword>
<dbReference type="Pfam" id="PF16872">
    <property type="entry name" value="putAbiC"/>
    <property type="match status" value="1"/>
</dbReference>
<dbReference type="InterPro" id="IPR031709">
    <property type="entry name" value="PutAbiC"/>
</dbReference>
<keyword evidence="2" id="KW-0812">Transmembrane</keyword>
<dbReference type="RefSeq" id="WP_130480552.1">
    <property type="nucleotide sequence ID" value="NZ_SGWV01000007.1"/>
</dbReference>
<sequence>MSTSPKPSAFWLFMLWIAITLVWALSGFLLDGVKERGTFGDMFGAVNALFSGLAFATLIYTTWMQRDELALQREELASTREELAGQKEQLEQQSATFELQRFESTFFSLLEAHGQIVSSMDLVSDGNRVTKSRDCFKVWFNRLKNHHAAHAVYPPEAGAALATVQDVYSRFYEEHQSEVGHYFRTLYHIIKLVDESGVPNKRRYTSLARAQLSSYEQAFLFYNCLSQNGNKKFKPLVERYALLENMPTNLLLAPDLHIPLYAPSAYGDDYAQIKERYKLG</sequence>
<evidence type="ECO:0000313" key="3">
    <source>
        <dbReference type="EMBL" id="RZS58402.1"/>
    </source>
</evidence>
<organism evidence="3 4">
    <name type="scientific">Sphaerotilus mobilis</name>
    <dbReference type="NCBI Taxonomy" id="47994"/>
    <lineage>
        <taxon>Bacteria</taxon>
        <taxon>Pseudomonadati</taxon>
        <taxon>Pseudomonadota</taxon>
        <taxon>Betaproteobacteria</taxon>
        <taxon>Burkholderiales</taxon>
        <taxon>Sphaerotilaceae</taxon>
        <taxon>Sphaerotilus</taxon>
    </lineage>
</organism>
<feature type="coiled-coil region" evidence="1">
    <location>
        <begin position="66"/>
        <end position="100"/>
    </location>
</feature>
<dbReference type="AlphaFoldDB" id="A0A4Q7LVN9"/>
<accession>A0A4Q7LVN9</accession>